<dbReference type="Gene3D" id="2.60.40.1840">
    <property type="match status" value="1"/>
</dbReference>
<dbReference type="PRINTS" id="PR00756">
    <property type="entry name" value="ALADIPTASE"/>
</dbReference>
<dbReference type="FunFam" id="3.30.2010.30:FF:000002">
    <property type="entry name" value="Putative aminopeptidase N"/>
    <property type="match status" value="1"/>
</dbReference>
<dbReference type="Pfam" id="PF17900">
    <property type="entry name" value="Peptidase_M1_N"/>
    <property type="match status" value="1"/>
</dbReference>
<comment type="similarity">
    <text evidence="3">Belongs to the peptidase M1 family.</text>
</comment>
<dbReference type="SUPFAM" id="SSF55486">
    <property type="entry name" value="Metalloproteases ('zincins'), catalytic domain"/>
    <property type="match status" value="1"/>
</dbReference>
<evidence type="ECO:0000259" key="13">
    <source>
        <dbReference type="Pfam" id="PF01433"/>
    </source>
</evidence>
<evidence type="ECO:0000256" key="2">
    <source>
        <dbReference type="ARBA" id="ARBA00001947"/>
    </source>
</evidence>
<gene>
    <name evidence="17" type="primary">pepN</name>
    <name evidence="17" type="ORF">GPUN_0800</name>
</gene>
<dbReference type="GO" id="GO:0008270">
    <property type="term" value="F:zinc ion binding"/>
    <property type="evidence" value="ECO:0007669"/>
    <property type="project" value="InterPro"/>
</dbReference>
<dbReference type="InterPro" id="IPR014782">
    <property type="entry name" value="Peptidase_M1_dom"/>
</dbReference>
<reference evidence="17 18" key="2">
    <citation type="journal article" date="2017" name="Antonie Van Leeuwenhoek">
        <title>Rhizobium rhizosphaerae sp. nov., a novel species isolated from rice rhizosphere.</title>
        <authorList>
            <person name="Zhao J.J."/>
            <person name="Zhang J."/>
            <person name="Zhang R.J."/>
            <person name="Zhang C.W."/>
            <person name="Yin H.Q."/>
            <person name="Zhang X.X."/>
        </authorList>
    </citation>
    <scope>NUCLEOTIDE SEQUENCE [LARGE SCALE GENOMIC DNA]</scope>
    <source>
        <strain evidence="17 18">ACAM 611</strain>
    </source>
</reference>
<evidence type="ECO:0000256" key="5">
    <source>
        <dbReference type="ARBA" id="ARBA00015611"/>
    </source>
</evidence>
<dbReference type="EC" id="3.4.11.2" evidence="4 12"/>
<keyword evidence="9 17" id="KW-0378">Hydrolase</keyword>
<evidence type="ECO:0000256" key="6">
    <source>
        <dbReference type="ARBA" id="ARBA00022438"/>
    </source>
</evidence>
<evidence type="ECO:0000256" key="1">
    <source>
        <dbReference type="ARBA" id="ARBA00000098"/>
    </source>
</evidence>
<dbReference type="AlphaFoldDB" id="H5T9F8"/>
<dbReference type="InterPro" id="IPR045357">
    <property type="entry name" value="Aminopeptidase_N-like_N"/>
</dbReference>
<evidence type="ECO:0000259" key="16">
    <source>
        <dbReference type="Pfam" id="PF17900"/>
    </source>
</evidence>
<dbReference type="MEROPS" id="M01.005"/>
<dbReference type="Pfam" id="PF11940">
    <property type="entry name" value="DUF3458"/>
    <property type="match status" value="1"/>
</dbReference>
<keyword evidence="8" id="KW-0479">Metal-binding</keyword>
<dbReference type="EMBL" id="BAET01000007">
    <property type="protein sequence ID" value="GAB54935.1"/>
    <property type="molecule type" value="Genomic_DNA"/>
</dbReference>
<accession>H5T9F8</accession>
<dbReference type="SUPFAM" id="SSF63737">
    <property type="entry name" value="Leukotriene A4 hydrolase N-terminal domain"/>
    <property type="match status" value="1"/>
</dbReference>
<keyword evidence="11" id="KW-0482">Metalloprotease</keyword>
<dbReference type="Gene3D" id="3.30.2010.30">
    <property type="match status" value="1"/>
</dbReference>
<name>H5T9F8_9ALTE</name>
<dbReference type="InterPro" id="IPR001930">
    <property type="entry name" value="Peptidase_M1"/>
</dbReference>
<evidence type="ECO:0000259" key="15">
    <source>
        <dbReference type="Pfam" id="PF17432"/>
    </source>
</evidence>
<dbReference type="Gene3D" id="2.60.40.1730">
    <property type="entry name" value="tricorn interacting facor f3 domain"/>
    <property type="match status" value="1"/>
</dbReference>
<dbReference type="InterPro" id="IPR012779">
    <property type="entry name" value="Peptidase_M1_pepN"/>
</dbReference>
<evidence type="ECO:0000256" key="3">
    <source>
        <dbReference type="ARBA" id="ARBA00010136"/>
    </source>
</evidence>
<dbReference type="Gene3D" id="1.25.50.10">
    <property type="entry name" value="Peptidase M1, alanyl aminopeptidase, C-terminal domain"/>
    <property type="match status" value="1"/>
</dbReference>
<dbReference type="PANTHER" id="PTHR46322:SF1">
    <property type="entry name" value="PUROMYCIN-SENSITIVE AMINOPEPTIDASE"/>
    <property type="match status" value="1"/>
</dbReference>
<dbReference type="NCBIfam" id="TIGR02414">
    <property type="entry name" value="pepN_proteo"/>
    <property type="match status" value="1"/>
</dbReference>
<evidence type="ECO:0000259" key="14">
    <source>
        <dbReference type="Pfam" id="PF11940"/>
    </source>
</evidence>
<dbReference type="OrthoDB" id="100605at2"/>
<evidence type="ECO:0000256" key="7">
    <source>
        <dbReference type="ARBA" id="ARBA00022670"/>
    </source>
</evidence>
<dbReference type="InterPro" id="IPR038438">
    <property type="entry name" value="PepN_Ig-like_sf"/>
</dbReference>
<dbReference type="InterPro" id="IPR024601">
    <property type="entry name" value="Peptidase_M1_pepN_C"/>
</dbReference>
<dbReference type="CDD" id="cd09600">
    <property type="entry name" value="M1_APN"/>
    <property type="match status" value="1"/>
</dbReference>
<dbReference type="GO" id="GO:0008237">
    <property type="term" value="F:metallopeptidase activity"/>
    <property type="evidence" value="ECO:0007669"/>
    <property type="project" value="UniProtKB-UniRule"/>
</dbReference>
<dbReference type="InterPro" id="IPR042097">
    <property type="entry name" value="Aminopeptidase_N-like_N_sf"/>
</dbReference>
<keyword evidence="10" id="KW-0862">Zinc</keyword>
<feature type="domain" description="Aminopeptidase N-like N-terminal" evidence="16">
    <location>
        <begin position="29"/>
        <end position="194"/>
    </location>
</feature>
<dbReference type="InterPro" id="IPR035414">
    <property type="entry name" value="Peptidase_M1_pepN_Ig-like"/>
</dbReference>
<dbReference type="GO" id="GO:0006508">
    <property type="term" value="P:proteolysis"/>
    <property type="evidence" value="ECO:0007669"/>
    <property type="project" value="UniProtKB-UniRule"/>
</dbReference>
<keyword evidence="18" id="KW-1185">Reference proteome</keyword>
<dbReference type="GO" id="GO:0016285">
    <property type="term" value="F:alanyl aminopeptidase activity"/>
    <property type="evidence" value="ECO:0007669"/>
    <property type="project" value="UniProtKB-EC"/>
</dbReference>
<feature type="domain" description="Peptidase M1 alanyl aminopeptidase Ig-like fold" evidence="14">
    <location>
        <begin position="452"/>
        <end position="548"/>
    </location>
</feature>
<evidence type="ECO:0000256" key="9">
    <source>
        <dbReference type="ARBA" id="ARBA00022801"/>
    </source>
</evidence>
<dbReference type="eggNOG" id="COG0308">
    <property type="taxonomic scope" value="Bacteria"/>
</dbReference>
<dbReference type="RefSeq" id="WP_006003529.1">
    <property type="nucleotide sequence ID" value="NZ_BAET01000007.1"/>
</dbReference>
<keyword evidence="7" id="KW-0645">Protease</keyword>
<dbReference type="Proteomes" id="UP000053586">
    <property type="component" value="Unassembled WGS sequence"/>
</dbReference>
<dbReference type="InterPro" id="IPR037144">
    <property type="entry name" value="Peptidase_M1_pepN_C_sf"/>
</dbReference>
<feature type="domain" description="Peptidase M1 membrane alanine aminopeptidase" evidence="13">
    <location>
        <begin position="234"/>
        <end position="447"/>
    </location>
</feature>
<comment type="caution">
    <text evidence="17">The sequence shown here is derived from an EMBL/GenBank/DDBJ whole genome shotgun (WGS) entry which is preliminary data.</text>
</comment>
<dbReference type="STRING" id="56804.BAE46_00360"/>
<feature type="domain" description="Peptidase M1 alanyl aminopeptidase C-terminal" evidence="15">
    <location>
        <begin position="553"/>
        <end position="876"/>
    </location>
</feature>
<reference evidence="17 18" key="1">
    <citation type="journal article" date="2012" name="J. Bacteriol.">
        <title>Genome sequence of proteorhodopsin-containing sea ice bacterium Glaciecola punicea ACAM 611T.</title>
        <authorList>
            <person name="Qin Q.-L."/>
            <person name="Xie B.-B."/>
            <person name="Shu Y.-L."/>
            <person name="Rong J.-C."/>
            <person name="Zhao D.-L."/>
            <person name="Zhang X.-Y."/>
            <person name="Chen X.-L."/>
            <person name="Zhou B.-C."/>
            <person name="Zhanga Y.-Z."/>
        </authorList>
    </citation>
    <scope>NUCLEOTIDE SEQUENCE [LARGE SCALE GENOMIC DNA]</scope>
    <source>
        <strain evidence="17 18">ACAM 611</strain>
    </source>
</reference>
<protein>
    <recommendedName>
        <fullName evidence="5 12">Aminopeptidase N</fullName>
        <ecNumber evidence="4 12">3.4.11.2</ecNumber>
    </recommendedName>
</protein>
<keyword evidence="6 17" id="KW-0031">Aminopeptidase</keyword>
<evidence type="ECO:0000313" key="18">
    <source>
        <dbReference type="Proteomes" id="UP000053586"/>
    </source>
</evidence>
<comment type="catalytic activity">
    <reaction evidence="1">
        <text>Release of an N-terminal amino acid, Xaa-|-Yaa- from a peptide, amide or arylamide. Xaa is preferably Ala, but may be most amino acids including Pro (slow action). When a terminal hydrophobic residue is followed by a prolyl residue, the two may be released as an intact Xaa-Pro dipeptide.</text>
        <dbReference type="EC" id="3.4.11.2"/>
    </reaction>
</comment>
<organism evidence="17 18">
    <name type="scientific">Glaciecola punicea ACAM 611</name>
    <dbReference type="NCBI Taxonomy" id="1121923"/>
    <lineage>
        <taxon>Bacteria</taxon>
        <taxon>Pseudomonadati</taxon>
        <taxon>Pseudomonadota</taxon>
        <taxon>Gammaproteobacteria</taxon>
        <taxon>Alteromonadales</taxon>
        <taxon>Alteromonadaceae</taxon>
        <taxon>Glaciecola</taxon>
    </lineage>
</organism>
<evidence type="ECO:0000256" key="11">
    <source>
        <dbReference type="ARBA" id="ARBA00023049"/>
    </source>
</evidence>
<evidence type="ECO:0000256" key="10">
    <source>
        <dbReference type="ARBA" id="ARBA00022833"/>
    </source>
</evidence>
<evidence type="ECO:0000256" key="4">
    <source>
        <dbReference type="ARBA" id="ARBA00012564"/>
    </source>
</evidence>
<proteinExistence type="inferred from homology"/>
<dbReference type="PANTHER" id="PTHR46322">
    <property type="entry name" value="PUROMYCIN-SENSITIVE AMINOPEPTIDASE"/>
    <property type="match status" value="1"/>
</dbReference>
<evidence type="ECO:0000313" key="17">
    <source>
        <dbReference type="EMBL" id="GAB54935.1"/>
    </source>
</evidence>
<dbReference type="Pfam" id="PF01433">
    <property type="entry name" value="Peptidase_M1"/>
    <property type="match status" value="1"/>
</dbReference>
<evidence type="ECO:0000256" key="12">
    <source>
        <dbReference type="NCBIfam" id="TIGR02414"/>
    </source>
</evidence>
<evidence type="ECO:0000256" key="8">
    <source>
        <dbReference type="ARBA" id="ARBA00022723"/>
    </source>
</evidence>
<dbReference type="Gene3D" id="1.10.390.10">
    <property type="entry name" value="Neutral Protease Domain 2"/>
    <property type="match status" value="1"/>
</dbReference>
<dbReference type="Pfam" id="PF17432">
    <property type="entry name" value="DUF3458_C"/>
    <property type="match status" value="1"/>
</dbReference>
<dbReference type="FunFam" id="1.10.390.10:FF:000002">
    <property type="entry name" value="Aminopeptidase N"/>
    <property type="match status" value="1"/>
</dbReference>
<sequence>MTISSTTSPLLSKKRRDYTPPSHTIETVDLRFELSPQETKVTAVSTIKRIDTQSSVLFLDGKDLCLQSIKIDDQILTENDDYKMLDNGLELYTSLATFTLTVVNTIKPIENTSLEGLYYSNNAYCSQCEAEGFRKITYFLDRPDVLAIFTVSIVSTAEADTYLLSNGNLITDTGFENGERTCVWEDPFPKPSYLFALVAGHFDKLVDEFTTQSGKKIALELFVDEGRLGQGQHALDSLKKAMSWDEQNYGLEYDLDIYMIVAVDFFNMGAMENKGLNVFNSKFVLADAHTATDEDYFNVEAVIAHEYFHNWTGNRVTCRDWFQLSLKEGLTVFRDQQFSADMYSDLVTRISHVNVMRENQFAEDAGPMSHPIRPDEVVEMSNFYTVTVYNKGAEVIRMLHTLLGKAGFRKGMDEYFARHDGQAVTCDDFVNAMQDANGADLSHFKRWYSQSGTPRVRVEQASTGDSQTTLSFTQINTPTRTQAQKQDLYVPIKLECFDKNGHKVDTRLKNDTLVMNSASTALVLDVPNEQITPSLLQDFSAPVLIEYDYTLSQLLIIIEFAGNDYAKWEASHNAYIMLIKEIYNAANGANNNADMQLRQDIEKLATAIKNLTVAPEVLAQILSVPSAESLYSQIEKVDPIMLYHARHKVVVQLSNTLHHFCIRHYLRLSQNPRPYAYEKQQVNNRSLKNTCLHLLAHSSAETVAPLIALQYKNAHNMSDRLGALKAAQVTQDDTFDSLMIAFEEQFGDDAVVMDKWFAMQAKSSKTDILAHLDLLQAHQQYSIKNPNKVRSLIGSFAFYNTLGFHQIDGSGYKYLTDYLITLDKVNPQIASRLMTPLMQFSRYASTNQVLIKAQLNRLYGVKGLSKDLFEKISKALIM</sequence>
<comment type="cofactor">
    <cofactor evidence="2">
        <name>Zn(2+)</name>
        <dbReference type="ChEBI" id="CHEBI:29105"/>
    </cofactor>
</comment>
<dbReference type="InterPro" id="IPR027268">
    <property type="entry name" value="Peptidase_M4/M1_CTD_sf"/>
</dbReference>